<keyword evidence="1" id="KW-1133">Transmembrane helix</keyword>
<feature type="transmembrane region" description="Helical" evidence="1">
    <location>
        <begin position="7"/>
        <end position="23"/>
    </location>
</feature>
<gene>
    <name evidence="2" type="ORF">UF66_0337</name>
</gene>
<evidence type="ECO:0000313" key="3">
    <source>
        <dbReference type="Proteomes" id="UP000034455"/>
    </source>
</evidence>
<dbReference type="GeneID" id="58098815"/>
<proteinExistence type="predicted"/>
<organism evidence="2 3">
    <name type="scientific">Staphylococcus cohnii subsp. cohnii</name>
    <dbReference type="NCBI Taxonomy" id="74704"/>
    <lineage>
        <taxon>Bacteria</taxon>
        <taxon>Bacillati</taxon>
        <taxon>Bacillota</taxon>
        <taxon>Bacilli</taxon>
        <taxon>Bacillales</taxon>
        <taxon>Staphylococcaceae</taxon>
        <taxon>Staphylococcus</taxon>
        <taxon>Staphylococcus cohnii species complex</taxon>
    </lineage>
</organism>
<sequence>MKLSQWIICIVTGGLIFLVSFYMGDMNFWPSLINGLIGFVGSVFVGEGLKKGGKL</sequence>
<comment type="caution">
    <text evidence="2">The sequence shown here is derived from an EMBL/GenBank/DDBJ whole genome shotgun (WGS) entry which is preliminary data.</text>
</comment>
<evidence type="ECO:0000313" key="2">
    <source>
        <dbReference type="EMBL" id="KKI63848.1"/>
    </source>
</evidence>
<dbReference type="AlphaFoldDB" id="A0A0M2P1P5"/>
<dbReference type="Proteomes" id="UP000034455">
    <property type="component" value="Unassembled WGS sequence"/>
</dbReference>
<dbReference type="PATRIC" id="fig|74704.6.peg.348"/>
<name>A0A0M2P1P5_STACC</name>
<feature type="transmembrane region" description="Helical" evidence="1">
    <location>
        <begin position="29"/>
        <end position="49"/>
    </location>
</feature>
<reference evidence="2 3" key="1">
    <citation type="submission" date="2015-03" db="EMBL/GenBank/DDBJ databases">
        <title>Genome Assembly of Staphylococcus cohnii subsp. cohnii strain G22B2.</title>
        <authorList>
            <person name="Nair G."/>
            <person name="Kaur G."/>
            <person name="Khatri I."/>
            <person name="Singh N.K."/>
            <person name="Sathyabama S."/>
            <person name="Maurya S.K."/>
            <person name="Subramanian S."/>
            <person name="Agrewala J.N."/>
            <person name="Mayilraj S."/>
        </authorList>
    </citation>
    <scope>NUCLEOTIDE SEQUENCE [LARGE SCALE GENOMIC DNA]</scope>
    <source>
        <strain evidence="2 3">G22B2</strain>
    </source>
</reference>
<dbReference type="RefSeq" id="WP_019469855.1">
    <property type="nucleotide sequence ID" value="NZ_BKAS01000002.1"/>
</dbReference>
<dbReference type="EMBL" id="LAKJ01000012">
    <property type="protein sequence ID" value="KKI63848.1"/>
    <property type="molecule type" value="Genomic_DNA"/>
</dbReference>
<accession>A0A0M2P1P5</accession>
<keyword evidence="1" id="KW-0472">Membrane</keyword>
<keyword evidence="1" id="KW-0812">Transmembrane</keyword>
<protein>
    <submittedName>
        <fullName evidence="2">Uncharacterized protein</fullName>
    </submittedName>
</protein>
<evidence type="ECO:0000256" key="1">
    <source>
        <dbReference type="SAM" id="Phobius"/>
    </source>
</evidence>